<dbReference type="EMBL" id="CM035412">
    <property type="protein sequence ID" value="KAH7433867.1"/>
    <property type="molecule type" value="Genomic_DNA"/>
</dbReference>
<dbReference type="SUPFAM" id="SSF101148">
    <property type="entry name" value="Plant invertase/pectin methylesterase inhibitor"/>
    <property type="match status" value="1"/>
</dbReference>
<dbReference type="PANTHER" id="PTHR31080">
    <property type="entry name" value="PECTINESTERASE INHIBITOR-LIKE"/>
    <property type="match status" value="1"/>
</dbReference>
<dbReference type="InterPro" id="IPR051955">
    <property type="entry name" value="PME_Inhibitor"/>
</dbReference>
<dbReference type="InterPro" id="IPR035513">
    <property type="entry name" value="Invertase/methylesterase_inhib"/>
</dbReference>
<dbReference type="CDD" id="cd15798">
    <property type="entry name" value="PMEI-like_3"/>
    <property type="match status" value="1"/>
</dbReference>
<dbReference type="Gene3D" id="1.20.140.40">
    <property type="entry name" value="Invertase/pectin methylesterase inhibitor family protein"/>
    <property type="match status" value="1"/>
</dbReference>
<organism evidence="3 4">
    <name type="scientific">Ceratopteris richardii</name>
    <name type="common">Triangle waterfern</name>
    <dbReference type="NCBI Taxonomy" id="49495"/>
    <lineage>
        <taxon>Eukaryota</taxon>
        <taxon>Viridiplantae</taxon>
        <taxon>Streptophyta</taxon>
        <taxon>Embryophyta</taxon>
        <taxon>Tracheophyta</taxon>
        <taxon>Polypodiopsida</taxon>
        <taxon>Polypodiidae</taxon>
        <taxon>Polypodiales</taxon>
        <taxon>Pteridineae</taxon>
        <taxon>Pteridaceae</taxon>
        <taxon>Parkerioideae</taxon>
        <taxon>Ceratopteris</taxon>
    </lineage>
</organism>
<evidence type="ECO:0000259" key="2">
    <source>
        <dbReference type="SMART" id="SM00856"/>
    </source>
</evidence>
<dbReference type="AlphaFoldDB" id="A0A8T2UD25"/>
<evidence type="ECO:0000313" key="3">
    <source>
        <dbReference type="EMBL" id="KAH7433867.1"/>
    </source>
</evidence>
<feature type="domain" description="Pectinesterase inhibitor" evidence="2">
    <location>
        <begin position="39"/>
        <end position="200"/>
    </location>
</feature>
<dbReference type="PANTHER" id="PTHR31080:SF296">
    <property type="entry name" value="OS05G0360900 PROTEIN"/>
    <property type="match status" value="1"/>
</dbReference>
<dbReference type="Proteomes" id="UP000825935">
    <property type="component" value="Chromosome 7"/>
</dbReference>
<protein>
    <recommendedName>
        <fullName evidence="2">Pectinesterase inhibitor domain-containing protein</fullName>
    </recommendedName>
</protein>
<dbReference type="OrthoDB" id="1430376at2759"/>
<dbReference type="Pfam" id="PF04043">
    <property type="entry name" value="PMEI"/>
    <property type="match status" value="1"/>
</dbReference>
<dbReference type="SMART" id="SM00856">
    <property type="entry name" value="PMEI"/>
    <property type="match status" value="1"/>
</dbReference>
<evidence type="ECO:0000256" key="1">
    <source>
        <dbReference type="ARBA" id="ARBA00022729"/>
    </source>
</evidence>
<reference evidence="3" key="1">
    <citation type="submission" date="2021-08" db="EMBL/GenBank/DDBJ databases">
        <title>WGS assembly of Ceratopteris richardii.</title>
        <authorList>
            <person name="Marchant D.B."/>
            <person name="Chen G."/>
            <person name="Jenkins J."/>
            <person name="Shu S."/>
            <person name="Leebens-Mack J."/>
            <person name="Grimwood J."/>
            <person name="Schmutz J."/>
            <person name="Soltis P."/>
            <person name="Soltis D."/>
            <person name="Chen Z.-H."/>
        </authorList>
    </citation>
    <scope>NUCLEOTIDE SEQUENCE</scope>
    <source>
        <strain evidence="3">Whitten #5841</strain>
        <tissue evidence="3">Leaf</tissue>
    </source>
</reference>
<comment type="caution">
    <text evidence="3">The sequence shown here is derived from an EMBL/GenBank/DDBJ whole genome shotgun (WGS) entry which is preliminary data.</text>
</comment>
<gene>
    <name evidence="3" type="ORF">KP509_07G089900</name>
</gene>
<dbReference type="OMA" id="CMATITK"/>
<sequence>MLSNMISFRLPFVVLQLSFVTFFLAFPARLKALDTGSTLPTTPVESLCNTTSNASFCMSILSRYPASSPTTNLQNLTAFVVDLALLDVNSTYLASQSLLHENDAPTNDKSTLQDCLEQMSDCQDGLKQSIRRLRHLDGHDPPLTVSGQVMDVRVWLSASLTYMETCWDELADPRAALLKTLLRGAAQNKVEPLLSMALSFSERLQQPGATSIVYAFSTDHDHHRHRL</sequence>
<keyword evidence="1" id="KW-0732">Signal</keyword>
<proteinExistence type="predicted"/>
<dbReference type="NCBIfam" id="TIGR01614">
    <property type="entry name" value="PME_inhib"/>
    <property type="match status" value="1"/>
</dbReference>
<evidence type="ECO:0000313" key="4">
    <source>
        <dbReference type="Proteomes" id="UP000825935"/>
    </source>
</evidence>
<accession>A0A8T2UD25</accession>
<dbReference type="GO" id="GO:0004857">
    <property type="term" value="F:enzyme inhibitor activity"/>
    <property type="evidence" value="ECO:0007669"/>
    <property type="project" value="InterPro"/>
</dbReference>
<keyword evidence="4" id="KW-1185">Reference proteome</keyword>
<dbReference type="InterPro" id="IPR006501">
    <property type="entry name" value="Pectinesterase_inhib_dom"/>
</dbReference>
<name>A0A8T2UD25_CERRI</name>